<feature type="compositionally biased region" description="Low complexity" evidence="1">
    <location>
        <begin position="7"/>
        <end position="25"/>
    </location>
</feature>
<reference evidence="2" key="1">
    <citation type="journal article" date="2019" name="Environ. Microbiol.">
        <title>Fungal ecological strategies reflected in gene transcription - a case study of two litter decomposers.</title>
        <authorList>
            <person name="Barbi F."/>
            <person name="Kohler A."/>
            <person name="Barry K."/>
            <person name="Baskaran P."/>
            <person name="Daum C."/>
            <person name="Fauchery L."/>
            <person name="Ihrmark K."/>
            <person name="Kuo A."/>
            <person name="LaButti K."/>
            <person name="Lipzen A."/>
            <person name="Morin E."/>
            <person name="Grigoriev I.V."/>
            <person name="Henrissat B."/>
            <person name="Lindahl B."/>
            <person name="Martin F."/>
        </authorList>
    </citation>
    <scope>NUCLEOTIDE SEQUENCE</scope>
    <source>
        <strain evidence="2">JB14</strain>
    </source>
</reference>
<feature type="region of interest" description="Disordered" evidence="1">
    <location>
        <begin position="50"/>
        <end position="132"/>
    </location>
</feature>
<dbReference type="EMBL" id="ML769436">
    <property type="protein sequence ID" value="KAE9402280.1"/>
    <property type="molecule type" value="Genomic_DNA"/>
</dbReference>
<proteinExistence type="predicted"/>
<accession>A0A6A4HX37</accession>
<feature type="region of interest" description="Disordered" evidence="1">
    <location>
        <begin position="1"/>
        <end position="31"/>
    </location>
</feature>
<dbReference type="AlphaFoldDB" id="A0A6A4HX37"/>
<protein>
    <submittedName>
        <fullName evidence="2">Uncharacterized protein</fullName>
    </submittedName>
</protein>
<evidence type="ECO:0000256" key="1">
    <source>
        <dbReference type="SAM" id="MobiDB-lite"/>
    </source>
</evidence>
<organism evidence="2 3">
    <name type="scientific">Gymnopus androsaceus JB14</name>
    <dbReference type="NCBI Taxonomy" id="1447944"/>
    <lineage>
        <taxon>Eukaryota</taxon>
        <taxon>Fungi</taxon>
        <taxon>Dikarya</taxon>
        <taxon>Basidiomycota</taxon>
        <taxon>Agaricomycotina</taxon>
        <taxon>Agaricomycetes</taxon>
        <taxon>Agaricomycetidae</taxon>
        <taxon>Agaricales</taxon>
        <taxon>Marasmiineae</taxon>
        <taxon>Omphalotaceae</taxon>
        <taxon>Gymnopus</taxon>
    </lineage>
</organism>
<dbReference type="OrthoDB" id="3063568at2759"/>
<feature type="non-terminal residue" evidence="2">
    <location>
        <position position="132"/>
    </location>
</feature>
<keyword evidence="3" id="KW-1185">Reference proteome</keyword>
<feature type="compositionally biased region" description="Polar residues" evidence="1">
    <location>
        <begin position="71"/>
        <end position="84"/>
    </location>
</feature>
<evidence type="ECO:0000313" key="2">
    <source>
        <dbReference type="EMBL" id="KAE9402280.1"/>
    </source>
</evidence>
<evidence type="ECO:0000313" key="3">
    <source>
        <dbReference type="Proteomes" id="UP000799118"/>
    </source>
</evidence>
<feature type="compositionally biased region" description="Low complexity" evidence="1">
    <location>
        <begin position="98"/>
        <end position="109"/>
    </location>
</feature>
<gene>
    <name evidence="2" type="ORF">BT96DRAFT_918290</name>
</gene>
<sequence>MTTNIPTNNSAASLVSNANTVSSTVPLNPRQVPQKDYAAAFVNLQSRYGAVPAHLPTPTPAVRQKKAKDSPQASAGQSTSSGISDATEEASGSKADALQHLLGPLHLPQKNPRRKQREPRKNASCFHGKQIN</sequence>
<name>A0A6A4HX37_9AGAR</name>
<dbReference type="Proteomes" id="UP000799118">
    <property type="component" value="Unassembled WGS sequence"/>
</dbReference>